<protein>
    <submittedName>
        <fullName evidence="1">Orexin receptor type 2</fullName>
    </submittedName>
</protein>
<dbReference type="PANTHER" id="PTHR31751:SF7">
    <property type="entry name" value="THAP-TYPE DOMAIN-CONTAINING PROTEIN"/>
    <property type="match status" value="1"/>
</dbReference>
<keyword evidence="1" id="KW-0675">Receptor</keyword>
<dbReference type="PANTHER" id="PTHR31751">
    <property type="entry name" value="SI:CH211-108C17.2-RELATED-RELATED"/>
    <property type="match status" value="1"/>
</dbReference>
<dbReference type="AlphaFoldDB" id="A0A9W9Z5F8"/>
<dbReference type="EMBL" id="MU826826">
    <property type="protein sequence ID" value="KAJ7375291.1"/>
    <property type="molecule type" value="Genomic_DNA"/>
</dbReference>
<keyword evidence="2" id="KW-1185">Reference proteome</keyword>
<dbReference type="Proteomes" id="UP001163046">
    <property type="component" value="Unassembled WGS sequence"/>
</dbReference>
<dbReference type="OrthoDB" id="5987860at2759"/>
<evidence type="ECO:0000313" key="2">
    <source>
        <dbReference type="Proteomes" id="UP001163046"/>
    </source>
</evidence>
<name>A0A9W9Z5F8_9CNID</name>
<reference evidence="1" key="1">
    <citation type="submission" date="2023-01" db="EMBL/GenBank/DDBJ databases">
        <title>Genome assembly of the deep-sea coral Lophelia pertusa.</title>
        <authorList>
            <person name="Herrera S."/>
            <person name="Cordes E."/>
        </authorList>
    </citation>
    <scope>NUCLEOTIDE SEQUENCE</scope>
    <source>
        <strain evidence="1">USNM1676648</strain>
        <tissue evidence="1">Polyp</tissue>
    </source>
</reference>
<accession>A0A9W9Z5F8</accession>
<comment type="caution">
    <text evidence="1">The sequence shown here is derived from an EMBL/GenBank/DDBJ whole genome shotgun (WGS) entry which is preliminary data.</text>
</comment>
<proteinExistence type="predicted"/>
<gene>
    <name evidence="1" type="primary">HCRTR2_1</name>
    <name evidence="1" type="ORF">OS493_002039</name>
</gene>
<organism evidence="1 2">
    <name type="scientific">Desmophyllum pertusum</name>
    <dbReference type="NCBI Taxonomy" id="174260"/>
    <lineage>
        <taxon>Eukaryota</taxon>
        <taxon>Metazoa</taxon>
        <taxon>Cnidaria</taxon>
        <taxon>Anthozoa</taxon>
        <taxon>Hexacorallia</taxon>
        <taxon>Scleractinia</taxon>
        <taxon>Caryophylliina</taxon>
        <taxon>Caryophylliidae</taxon>
        <taxon>Desmophyllum</taxon>
    </lineage>
</organism>
<sequence>MTKELITQLEAKGHKVVEVAHDAVEAIRNWLVKEKGIKNSFDSWHGGKSVKKRIQKVASGLKRDEGKTWFPELSDKGGNKCRDTFWIETFHMVILVYAAKKINFGDDTYVMRIQLAALDWNENVDREVSSLQFHQYARNPDRMAPTRILRPKSFNFRKMIWDNFFAKL</sequence>
<evidence type="ECO:0000313" key="1">
    <source>
        <dbReference type="EMBL" id="KAJ7375291.1"/>
    </source>
</evidence>